<reference evidence="2" key="2">
    <citation type="submission" date="2021-09" db="EMBL/GenBank/DDBJ databases">
        <authorList>
            <person name="Jia N."/>
            <person name="Wang J."/>
            <person name="Shi W."/>
            <person name="Du L."/>
            <person name="Sun Y."/>
            <person name="Zhan W."/>
            <person name="Jiang J."/>
            <person name="Wang Q."/>
            <person name="Zhang B."/>
            <person name="Ji P."/>
            <person name="Sakyi L.B."/>
            <person name="Cui X."/>
            <person name="Yuan T."/>
            <person name="Jiang B."/>
            <person name="Yang W."/>
            <person name="Lam T.T.-Y."/>
            <person name="Chang Q."/>
            <person name="Ding S."/>
            <person name="Wang X."/>
            <person name="Zhu J."/>
            <person name="Ruan X."/>
            <person name="Zhao L."/>
            <person name="Wei J."/>
            <person name="Que T."/>
            <person name="Du C."/>
            <person name="Cheng J."/>
            <person name="Dai P."/>
            <person name="Han X."/>
            <person name="Huang E."/>
            <person name="Gao Y."/>
            <person name="Liu J."/>
            <person name="Shao H."/>
            <person name="Ye R."/>
            <person name="Li L."/>
            <person name="Wei W."/>
            <person name="Wang X."/>
            <person name="Wang C."/>
            <person name="Huo Q."/>
            <person name="Li W."/>
            <person name="Guo W."/>
            <person name="Chen H."/>
            <person name="Chen S."/>
            <person name="Zhou L."/>
            <person name="Zhou L."/>
            <person name="Ni X."/>
            <person name="Tian J."/>
            <person name="Zhou Y."/>
            <person name="Sheng Y."/>
            <person name="Liu T."/>
            <person name="Pan Y."/>
            <person name="Xia L."/>
            <person name="Li J."/>
            <person name="Zhao F."/>
            <person name="Cao W."/>
        </authorList>
    </citation>
    <scope>NUCLEOTIDE SEQUENCE</scope>
    <source>
        <strain evidence="2">Rsan-2018</strain>
        <tissue evidence="2">Larvae</tissue>
    </source>
</reference>
<dbReference type="Pfam" id="PF00650">
    <property type="entry name" value="CRAL_TRIO"/>
    <property type="match status" value="1"/>
</dbReference>
<reference evidence="2" key="1">
    <citation type="journal article" date="2020" name="Cell">
        <title>Large-Scale Comparative Analyses of Tick Genomes Elucidate Their Genetic Diversity and Vector Capacities.</title>
        <authorList>
            <consortium name="Tick Genome and Microbiome Consortium (TIGMIC)"/>
            <person name="Jia N."/>
            <person name="Wang J."/>
            <person name="Shi W."/>
            <person name="Du L."/>
            <person name="Sun Y."/>
            <person name="Zhan W."/>
            <person name="Jiang J.F."/>
            <person name="Wang Q."/>
            <person name="Zhang B."/>
            <person name="Ji P."/>
            <person name="Bell-Sakyi L."/>
            <person name="Cui X.M."/>
            <person name="Yuan T.T."/>
            <person name="Jiang B.G."/>
            <person name="Yang W.F."/>
            <person name="Lam T.T."/>
            <person name="Chang Q.C."/>
            <person name="Ding S.J."/>
            <person name="Wang X.J."/>
            <person name="Zhu J.G."/>
            <person name="Ruan X.D."/>
            <person name="Zhao L."/>
            <person name="Wei J.T."/>
            <person name="Ye R.Z."/>
            <person name="Que T.C."/>
            <person name="Du C.H."/>
            <person name="Zhou Y.H."/>
            <person name="Cheng J.X."/>
            <person name="Dai P.F."/>
            <person name="Guo W.B."/>
            <person name="Han X.H."/>
            <person name="Huang E.J."/>
            <person name="Li L.F."/>
            <person name="Wei W."/>
            <person name="Gao Y.C."/>
            <person name="Liu J.Z."/>
            <person name="Shao H.Z."/>
            <person name="Wang X."/>
            <person name="Wang C.C."/>
            <person name="Yang T.C."/>
            <person name="Huo Q.B."/>
            <person name="Li W."/>
            <person name="Chen H.Y."/>
            <person name="Chen S.E."/>
            <person name="Zhou L.G."/>
            <person name="Ni X.B."/>
            <person name="Tian J.H."/>
            <person name="Sheng Y."/>
            <person name="Liu T."/>
            <person name="Pan Y.S."/>
            <person name="Xia L.Y."/>
            <person name="Li J."/>
            <person name="Zhao F."/>
            <person name="Cao W.C."/>
        </authorList>
    </citation>
    <scope>NUCLEOTIDE SEQUENCE</scope>
    <source>
        <strain evidence="2">Rsan-2018</strain>
    </source>
</reference>
<dbReference type="SMART" id="SM01100">
    <property type="entry name" value="CRAL_TRIO_N"/>
    <property type="match status" value="1"/>
</dbReference>
<organism evidence="2 3">
    <name type="scientific">Rhipicephalus sanguineus</name>
    <name type="common">Brown dog tick</name>
    <name type="synonym">Ixodes sanguineus</name>
    <dbReference type="NCBI Taxonomy" id="34632"/>
    <lineage>
        <taxon>Eukaryota</taxon>
        <taxon>Metazoa</taxon>
        <taxon>Ecdysozoa</taxon>
        <taxon>Arthropoda</taxon>
        <taxon>Chelicerata</taxon>
        <taxon>Arachnida</taxon>
        <taxon>Acari</taxon>
        <taxon>Parasitiformes</taxon>
        <taxon>Ixodida</taxon>
        <taxon>Ixodoidea</taxon>
        <taxon>Ixodidae</taxon>
        <taxon>Rhipicephalinae</taxon>
        <taxon>Rhipicephalus</taxon>
        <taxon>Rhipicephalus</taxon>
    </lineage>
</organism>
<dbReference type="GO" id="GO:0016020">
    <property type="term" value="C:membrane"/>
    <property type="evidence" value="ECO:0007669"/>
    <property type="project" value="TreeGrafter"/>
</dbReference>
<dbReference type="SMART" id="SM00516">
    <property type="entry name" value="SEC14"/>
    <property type="match status" value="1"/>
</dbReference>
<dbReference type="GO" id="GO:1902936">
    <property type="term" value="F:phosphatidylinositol bisphosphate binding"/>
    <property type="evidence" value="ECO:0007669"/>
    <property type="project" value="TreeGrafter"/>
</dbReference>
<dbReference type="SUPFAM" id="SSF46938">
    <property type="entry name" value="CRAL/TRIO N-terminal domain"/>
    <property type="match status" value="1"/>
</dbReference>
<dbReference type="PANTHER" id="PTHR10174">
    <property type="entry name" value="ALPHA-TOCOPHEROL TRANSFER PROTEIN-RELATED"/>
    <property type="match status" value="1"/>
</dbReference>
<dbReference type="InterPro" id="IPR036865">
    <property type="entry name" value="CRAL-TRIO_dom_sf"/>
</dbReference>
<gene>
    <name evidence="2" type="ORF">HPB52_012619</name>
</gene>
<dbReference type="Gene3D" id="1.10.8.20">
    <property type="entry name" value="N-terminal domain of phosphatidylinositol transfer protein sec14p"/>
    <property type="match status" value="1"/>
</dbReference>
<name>A0A9D4Q6P8_RHISA</name>
<dbReference type="AlphaFoldDB" id="A0A9D4Q6P8"/>
<dbReference type="InterPro" id="IPR036273">
    <property type="entry name" value="CRAL/TRIO_N_dom_sf"/>
</dbReference>
<comment type="caution">
    <text evidence="2">The sequence shown here is derived from an EMBL/GenBank/DDBJ whole genome shotgun (WGS) entry which is preliminary data.</text>
</comment>
<dbReference type="InterPro" id="IPR011074">
    <property type="entry name" value="CRAL/TRIO_N_dom"/>
</dbReference>
<dbReference type="PRINTS" id="PR00180">
    <property type="entry name" value="CRETINALDHBP"/>
</dbReference>
<dbReference type="EMBL" id="JABSTV010001248">
    <property type="protein sequence ID" value="KAH7968913.1"/>
    <property type="molecule type" value="Genomic_DNA"/>
</dbReference>
<dbReference type="Proteomes" id="UP000821837">
    <property type="component" value="Unassembled WGS sequence"/>
</dbReference>
<evidence type="ECO:0000313" key="3">
    <source>
        <dbReference type="Proteomes" id="UP000821837"/>
    </source>
</evidence>
<accession>A0A9D4Q6P8</accession>
<evidence type="ECO:0000259" key="1">
    <source>
        <dbReference type="PROSITE" id="PS50191"/>
    </source>
</evidence>
<dbReference type="InterPro" id="IPR001251">
    <property type="entry name" value="CRAL-TRIO_dom"/>
</dbReference>
<dbReference type="CDD" id="cd00170">
    <property type="entry name" value="SEC14"/>
    <property type="match status" value="1"/>
</dbReference>
<protein>
    <recommendedName>
        <fullName evidence="1">CRAL-TRIO domain-containing protein</fullName>
    </recommendedName>
</protein>
<dbReference type="SUPFAM" id="SSF52087">
    <property type="entry name" value="CRAL/TRIO domain"/>
    <property type="match status" value="1"/>
</dbReference>
<proteinExistence type="predicted"/>
<evidence type="ECO:0000313" key="2">
    <source>
        <dbReference type="EMBL" id="KAH7968913.1"/>
    </source>
</evidence>
<feature type="domain" description="CRAL-TRIO" evidence="1">
    <location>
        <begin position="48"/>
        <end position="218"/>
    </location>
</feature>
<sequence>MDDAFLVKFLRARKYDTRAAFKNVKKYFKVRTDRPEMFENLTPSRIPFEAVCRKHRLVTVSRHRDPMGRIALVLKAGAWNAGICRLNDLFRVCLVLVEHCLLLEDTQVRGIAAIVDLKGLSIYHLAHYTPSAIRTAVSLAAVTCINIFQDSMPIRLKGIYITNNPPIFDILFAIAKTFLKAKLLKRIRFFGYDLKELHQLMPDDVIPEEHGGTNESYDYDPLERELESEEGFFQKLGTYGYRDTATKAESKGLLTDVIRLRKDMVNI</sequence>
<dbReference type="PROSITE" id="PS50191">
    <property type="entry name" value="CRAL_TRIO"/>
    <property type="match status" value="1"/>
</dbReference>
<keyword evidence="3" id="KW-1185">Reference proteome</keyword>
<dbReference type="PANTHER" id="PTHR10174:SF130">
    <property type="entry name" value="ALPHA-TOCOPHEROL TRANSFER PROTEIN-LIKE"/>
    <property type="match status" value="1"/>
</dbReference>
<dbReference type="Gene3D" id="3.40.525.10">
    <property type="entry name" value="CRAL-TRIO lipid binding domain"/>
    <property type="match status" value="1"/>
</dbReference>
<dbReference type="VEuPathDB" id="VectorBase:RSAN_045706"/>